<dbReference type="RefSeq" id="WP_286659269.1">
    <property type="nucleotide sequence ID" value="NZ_JASZYV010000001.1"/>
</dbReference>
<evidence type="ECO:0000313" key="1">
    <source>
        <dbReference type="EMBL" id="MDM0044212.1"/>
    </source>
</evidence>
<dbReference type="Pfam" id="PF07024">
    <property type="entry name" value="ImpE"/>
    <property type="match status" value="1"/>
</dbReference>
<dbReference type="InterPro" id="IPR009211">
    <property type="entry name" value="TagJ"/>
</dbReference>
<dbReference type="Proteomes" id="UP001174908">
    <property type="component" value="Unassembled WGS sequence"/>
</dbReference>
<dbReference type="EMBL" id="JASZYV010000001">
    <property type="protein sequence ID" value="MDM0044212.1"/>
    <property type="molecule type" value="Genomic_DNA"/>
</dbReference>
<accession>A0ABT7N8F0</accession>
<sequence length="219" mass="23962">MEIWAKLENASKDTLRIFRNLIQGEIQREKILSGLAAPSICGAPNGLTAIWMLKLAQAMRAVAHAGNDPLAAIAAGDAMRRAALAEAPQSSGTANGSLNFQWLTDSDTRLGPVCEMTLAEGYRWLAFGNICRIDRGTSGGLLDLIWAPAQIELRHGETIAGHLPMRYPLKKDDRDELLMCRETAWTTLGETGILGHGQKVWRTDQGNLALHDLRTCVFN</sequence>
<comment type="caution">
    <text evidence="1">The sequence shown here is derived from an EMBL/GenBank/DDBJ whole genome shotgun (WGS) entry which is preliminary data.</text>
</comment>
<organism evidence="1 2">
    <name type="scientific">Variovorax dokdonensis</name>
    <dbReference type="NCBI Taxonomy" id="344883"/>
    <lineage>
        <taxon>Bacteria</taxon>
        <taxon>Pseudomonadati</taxon>
        <taxon>Pseudomonadota</taxon>
        <taxon>Betaproteobacteria</taxon>
        <taxon>Burkholderiales</taxon>
        <taxon>Comamonadaceae</taxon>
        <taxon>Variovorax</taxon>
    </lineage>
</organism>
<reference evidence="1" key="1">
    <citation type="submission" date="2023-06" db="EMBL/GenBank/DDBJ databases">
        <authorList>
            <person name="Jiang Y."/>
            <person name="Liu Q."/>
        </authorList>
    </citation>
    <scope>NUCLEOTIDE SEQUENCE</scope>
    <source>
        <strain evidence="1">CGMCC 1.12089</strain>
    </source>
</reference>
<protein>
    <submittedName>
        <fullName evidence="1">Type VI secretion system accessory protein TagJ</fullName>
    </submittedName>
</protein>
<dbReference type="SUPFAM" id="SSF144059">
    <property type="entry name" value="ImpE-like"/>
    <property type="match status" value="1"/>
</dbReference>
<keyword evidence="2" id="KW-1185">Reference proteome</keyword>
<evidence type="ECO:0000313" key="2">
    <source>
        <dbReference type="Proteomes" id="UP001174908"/>
    </source>
</evidence>
<gene>
    <name evidence="1" type="ORF">QTH91_06950</name>
</gene>
<name>A0ABT7N8F0_9BURK</name>
<proteinExistence type="predicted"/>